<dbReference type="AlphaFoldDB" id="A0A4Z0HHR9"/>
<dbReference type="Gene3D" id="3.40.30.10">
    <property type="entry name" value="Glutaredoxin"/>
    <property type="match status" value="1"/>
</dbReference>
<dbReference type="Pfam" id="PF00462">
    <property type="entry name" value="Glutaredoxin"/>
    <property type="match status" value="1"/>
</dbReference>
<reference evidence="1 2" key="1">
    <citation type="submission" date="2018-12" db="EMBL/GenBank/DDBJ databases">
        <title>Draft genome sequences of Mycolicibacterium peregrinum isolated from a pig with lymphadenitis and from soil on the same Japanese pig farm.</title>
        <authorList>
            <person name="Komatsu T."/>
            <person name="Ohya K."/>
            <person name="Sawai K."/>
            <person name="Odoi J.O."/>
            <person name="Otsu K."/>
            <person name="Ota A."/>
            <person name="Ito T."/>
            <person name="Kawai M."/>
            <person name="Maruyama F."/>
        </authorList>
    </citation>
    <scope>NUCLEOTIDE SEQUENCE [LARGE SCALE GENOMIC DNA]</scope>
    <source>
        <strain evidence="1 2">138</strain>
    </source>
</reference>
<dbReference type="CDD" id="cd02976">
    <property type="entry name" value="NrdH"/>
    <property type="match status" value="1"/>
</dbReference>
<name>A0A4Z0HHR9_MYCPR</name>
<dbReference type="SUPFAM" id="SSF52833">
    <property type="entry name" value="Thioredoxin-like"/>
    <property type="match status" value="1"/>
</dbReference>
<proteinExistence type="predicted"/>
<dbReference type="InterPro" id="IPR036249">
    <property type="entry name" value="Thioredoxin-like_sf"/>
</dbReference>
<protein>
    <submittedName>
        <fullName evidence="1">Glutaredoxin family protein</fullName>
    </submittedName>
</protein>
<organism evidence="1 2">
    <name type="scientific">Mycolicibacterium peregrinum</name>
    <name type="common">Mycobacterium peregrinum</name>
    <dbReference type="NCBI Taxonomy" id="43304"/>
    <lineage>
        <taxon>Bacteria</taxon>
        <taxon>Bacillati</taxon>
        <taxon>Actinomycetota</taxon>
        <taxon>Actinomycetes</taxon>
        <taxon>Mycobacteriales</taxon>
        <taxon>Mycobacteriaceae</taxon>
        <taxon>Mycolicibacterium</taxon>
    </lineage>
</organism>
<keyword evidence="2" id="KW-1185">Reference proteome</keyword>
<evidence type="ECO:0000313" key="1">
    <source>
        <dbReference type="EMBL" id="TGB37916.1"/>
    </source>
</evidence>
<gene>
    <name evidence="1" type="ORF">EJD98_25540</name>
</gene>
<sequence>MVNVTVYTAGPACGACTATKLHLERRGIAYTEVPINTNTTVMELIEYCNFSQAPVVCVESDSAERQAWDGYRPDRIDGLVA</sequence>
<accession>A0A4Z0HHR9</accession>
<comment type="caution">
    <text evidence="1">The sequence shown here is derived from an EMBL/GenBank/DDBJ whole genome shotgun (WGS) entry which is preliminary data.</text>
</comment>
<evidence type="ECO:0000313" key="2">
    <source>
        <dbReference type="Proteomes" id="UP000297792"/>
    </source>
</evidence>
<dbReference type="Proteomes" id="UP000297792">
    <property type="component" value="Unassembled WGS sequence"/>
</dbReference>
<dbReference type="InterPro" id="IPR002109">
    <property type="entry name" value="Glutaredoxin"/>
</dbReference>
<dbReference type="EMBL" id="RWKA01000018">
    <property type="protein sequence ID" value="TGB37916.1"/>
    <property type="molecule type" value="Genomic_DNA"/>
</dbReference>